<evidence type="ECO:0000313" key="3">
    <source>
        <dbReference type="EMBL" id="CAA9587883.1"/>
    </source>
</evidence>
<proteinExistence type="predicted"/>
<evidence type="ECO:0000256" key="1">
    <source>
        <dbReference type="ARBA" id="ARBA00023239"/>
    </source>
</evidence>
<keyword evidence="1" id="KW-0456">Lyase</keyword>
<dbReference type="PANTHER" id="PTHR21240:SF28">
    <property type="entry name" value="ISO-OROTATE DECARBOXYLASE (EUROFUNG)"/>
    <property type="match status" value="1"/>
</dbReference>
<dbReference type="AlphaFoldDB" id="A0A6J4VSL9"/>
<organism evidence="3">
    <name type="scientific">uncultured Thermomicrobiales bacterium</name>
    <dbReference type="NCBI Taxonomy" id="1645740"/>
    <lineage>
        <taxon>Bacteria</taxon>
        <taxon>Pseudomonadati</taxon>
        <taxon>Thermomicrobiota</taxon>
        <taxon>Thermomicrobia</taxon>
        <taxon>Thermomicrobiales</taxon>
        <taxon>environmental samples</taxon>
    </lineage>
</organism>
<dbReference type="GO" id="GO:0019748">
    <property type="term" value="P:secondary metabolic process"/>
    <property type="evidence" value="ECO:0007669"/>
    <property type="project" value="TreeGrafter"/>
</dbReference>
<name>A0A6J4VSL9_9BACT</name>
<reference evidence="3" key="1">
    <citation type="submission" date="2020-02" db="EMBL/GenBank/DDBJ databases">
        <authorList>
            <person name="Meier V. D."/>
        </authorList>
    </citation>
    <scope>NUCLEOTIDE SEQUENCE</scope>
    <source>
        <strain evidence="3">AVDCRST_MAG18</strain>
    </source>
</reference>
<dbReference type="InterPro" id="IPR032465">
    <property type="entry name" value="ACMSD"/>
</dbReference>
<sequence length="365" mass="40501">MLVPSGEAIAVAAPGALIDCDVHNAVPSVEALFPYLPRYWVEHVQQSVFKGAGSTYYPPNAPVTARPGSIPPDGPPGSSLVLLRDQVLDPLGVEVAILNCLYAIDSLRNPEAAVAFASAVNDWQIAEWLDREPRLRGSIVVPPQLPELAAREIDRVGDHPGFVQVLLPARSEHPYGSRLFRPLWEAIDRRKLVAGIHFGGAPGNPPFPSGWPSHYFEEYAGMAQVFQSQLASIVSEGVLDLFPTTRIALLESGFTWLPAFMWRFDKEWRNLRQLVPWVKRAPSAYIREHVRLTVQPLDSPPTTEELLTTIEELGSDDLLLFATDYPHRHRADPARDLLPYLPETLARKIRHENARALYGLTVVAG</sequence>
<dbReference type="GO" id="GO:0016831">
    <property type="term" value="F:carboxy-lyase activity"/>
    <property type="evidence" value="ECO:0007669"/>
    <property type="project" value="InterPro"/>
</dbReference>
<evidence type="ECO:0000259" key="2">
    <source>
        <dbReference type="Pfam" id="PF04909"/>
    </source>
</evidence>
<dbReference type="InterPro" id="IPR006680">
    <property type="entry name" value="Amidohydro-rel"/>
</dbReference>
<protein>
    <recommendedName>
        <fullName evidence="2">Amidohydrolase-related domain-containing protein</fullName>
    </recommendedName>
</protein>
<dbReference type="SUPFAM" id="SSF51556">
    <property type="entry name" value="Metallo-dependent hydrolases"/>
    <property type="match status" value="1"/>
</dbReference>
<gene>
    <name evidence="3" type="ORF">AVDCRST_MAG18-4230</name>
</gene>
<dbReference type="Gene3D" id="3.20.20.140">
    <property type="entry name" value="Metal-dependent hydrolases"/>
    <property type="match status" value="1"/>
</dbReference>
<dbReference type="InterPro" id="IPR032466">
    <property type="entry name" value="Metal_Hydrolase"/>
</dbReference>
<dbReference type="GO" id="GO:0016787">
    <property type="term" value="F:hydrolase activity"/>
    <property type="evidence" value="ECO:0007669"/>
    <property type="project" value="InterPro"/>
</dbReference>
<dbReference type="GO" id="GO:0005737">
    <property type="term" value="C:cytoplasm"/>
    <property type="evidence" value="ECO:0007669"/>
    <property type="project" value="TreeGrafter"/>
</dbReference>
<dbReference type="PANTHER" id="PTHR21240">
    <property type="entry name" value="2-AMINO-3-CARBOXYLMUCONATE-6-SEMIALDEHYDE DECARBOXYLASE"/>
    <property type="match status" value="1"/>
</dbReference>
<accession>A0A6J4VSL9</accession>
<dbReference type="EMBL" id="CADCWN010000340">
    <property type="protein sequence ID" value="CAA9587883.1"/>
    <property type="molecule type" value="Genomic_DNA"/>
</dbReference>
<feature type="domain" description="Amidohydrolase-related" evidence="2">
    <location>
        <begin position="18"/>
        <end position="360"/>
    </location>
</feature>
<dbReference type="Pfam" id="PF04909">
    <property type="entry name" value="Amidohydro_2"/>
    <property type="match status" value="1"/>
</dbReference>